<evidence type="ECO:0000259" key="3">
    <source>
        <dbReference type="PROSITE" id="PS50006"/>
    </source>
</evidence>
<feature type="region of interest" description="Disordered" evidence="1">
    <location>
        <begin position="17"/>
        <end position="49"/>
    </location>
</feature>
<reference evidence="4" key="1">
    <citation type="submission" date="2021-11" db="EMBL/GenBank/DDBJ databases">
        <authorList>
            <consortium name="Genoscope - CEA"/>
            <person name="William W."/>
        </authorList>
    </citation>
    <scope>NUCLEOTIDE SEQUENCE</scope>
</reference>
<evidence type="ECO:0000256" key="1">
    <source>
        <dbReference type="SAM" id="MobiDB-lite"/>
    </source>
</evidence>
<protein>
    <recommendedName>
        <fullName evidence="6">FHA domain-containing protein</fullName>
    </recommendedName>
</protein>
<organism evidence="4 5">
    <name type="scientific">Pelagomonas calceolata</name>
    <dbReference type="NCBI Taxonomy" id="35677"/>
    <lineage>
        <taxon>Eukaryota</taxon>
        <taxon>Sar</taxon>
        <taxon>Stramenopiles</taxon>
        <taxon>Ochrophyta</taxon>
        <taxon>Pelagophyceae</taxon>
        <taxon>Pelagomonadales</taxon>
        <taxon>Pelagomonadaceae</taxon>
        <taxon>Pelagomonas</taxon>
    </lineage>
</organism>
<dbReference type="PROSITE" id="PS50006">
    <property type="entry name" value="FHA_DOMAIN"/>
    <property type="match status" value="1"/>
</dbReference>
<dbReference type="EMBL" id="CAKKNE010000001">
    <property type="protein sequence ID" value="CAH0366360.1"/>
    <property type="molecule type" value="Genomic_DNA"/>
</dbReference>
<evidence type="ECO:0000259" key="2">
    <source>
        <dbReference type="PROSITE" id="PS50003"/>
    </source>
</evidence>
<name>A0A8J2WFF4_9STRA</name>
<feature type="domain" description="FHA" evidence="3">
    <location>
        <begin position="634"/>
        <end position="685"/>
    </location>
</feature>
<dbReference type="PROSITE" id="PS50003">
    <property type="entry name" value="PH_DOMAIN"/>
    <property type="match status" value="2"/>
</dbReference>
<dbReference type="SMART" id="SM00233">
    <property type="entry name" value="PH"/>
    <property type="match status" value="2"/>
</dbReference>
<feature type="domain" description="PH" evidence="2">
    <location>
        <begin position="306"/>
        <end position="407"/>
    </location>
</feature>
<dbReference type="SUPFAM" id="SSF50729">
    <property type="entry name" value="PH domain-like"/>
    <property type="match status" value="2"/>
</dbReference>
<gene>
    <name evidence="4" type="ORF">PECAL_1P28490</name>
</gene>
<evidence type="ECO:0008006" key="6">
    <source>
        <dbReference type="Google" id="ProtNLM"/>
    </source>
</evidence>
<sequence>MLVAFYEPCLPEKPAFGQRARPHDCPGRQNRKRRPFTMGNGASCGENARDVGADEELNPLFVGDADKENNYRRPSVPHVQAERLKRKSALIRASMRQDDKKAMAQHVAVLRAGPKAGAEPPRAGTTKSTYHAPPTQEGWLAWATPNGSTRRYYRLVGSYLVRYADEEAARGAATFAAYAHGTEALISGNVDRDFVADLENRGSSFYVYTPTRTLTLYAPDLEAQRAWVAALRAAGEQVYDAEELKAKATALQEMAPLLLDQAQRQFKRMHQILASLKCTGYVVQDERVKSLKKGYLEFQRARGYEDEQFYGKLLEDSSTSEPRFAKAYCVLRSDQTLVYGSSEKEAKANPEGVVSLNHLHVVLDADAIEKSGDMVFSLVTPLRTFVVRAAHQVALEEWLKAIIRSTAKLDDKGNTLQALNELQEMDATEGVDLASLIDDDSGLDAFERFVASLEDKKTKDVFACWRLCREHKDASEFDPLEFADTSVLVKQLEKRLVEDFLEDGGRLPSEIAVDARKECIAAMYPHGEKALPVNEVRAACVAELHALAYDQFKTTQDYKEYCLSKKDLGEPVEEGERVLIYTPKDPAALKERLAKMPKCSTKLKALDAIKNGSGKRVYEAWTSLKHSTEKTERVMIGRDHKCDVAVDDDKRVSREHARIDSLKDGRVVFLDLGSSHGSKVNGKTVSGRVFLNAGDVVHVGKTDMVFTVIPSGTANPLR</sequence>
<dbReference type="Proteomes" id="UP000789595">
    <property type="component" value="Unassembled WGS sequence"/>
</dbReference>
<dbReference type="InterPro" id="IPR000253">
    <property type="entry name" value="FHA_dom"/>
</dbReference>
<evidence type="ECO:0000313" key="5">
    <source>
        <dbReference type="Proteomes" id="UP000789595"/>
    </source>
</evidence>
<dbReference type="Gene3D" id="2.60.200.20">
    <property type="match status" value="1"/>
</dbReference>
<dbReference type="AlphaFoldDB" id="A0A8J2WFF4"/>
<dbReference type="SUPFAM" id="SSF49879">
    <property type="entry name" value="SMAD/FHA domain"/>
    <property type="match status" value="1"/>
</dbReference>
<dbReference type="CDD" id="cd00060">
    <property type="entry name" value="FHA"/>
    <property type="match status" value="1"/>
</dbReference>
<dbReference type="Pfam" id="PF00169">
    <property type="entry name" value="PH"/>
    <property type="match status" value="1"/>
</dbReference>
<dbReference type="InterPro" id="IPR008984">
    <property type="entry name" value="SMAD_FHA_dom_sf"/>
</dbReference>
<comment type="caution">
    <text evidence="4">The sequence shown here is derived from an EMBL/GenBank/DDBJ whole genome shotgun (WGS) entry which is preliminary data.</text>
</comment>
<feature type="domain" description="PH" evidence="2">
    <location>
        <begin position="133"/>
        <end position="236"/>
    </location>
</feature>
<dbReference type="OrthoDB" id="2157866at2759"/>
<dbReference type="InterPro" id="IPR011993">
    <property type="entry name" value="PH-like_dom_sf"/>
</dbReference>
<dbReference type="InterPro" id="IPR001849">
    <property type="entry name" value="PH_domain"/>
</dbReference>
<accession>A0A8J2WFF4</accession>
<evidence type="ECO:0000313" key="4">
    <source>
        <dbReference type="EMBL" id="CAH0366360.1"/>
    </source>
</evidence>
<dbReference type="Gene3D" id="2.30.29.30">
    <property type="entry name" value="Pleckstrin-homology domain (PH domain)/Phosphotyrosine-binding domain (PTB)"/>
    <property type="match status" value="2"/>
</dbReference>
<dbReference type="SMART" id="SM00240">
    <property type="entry name" value="FHA"/>
    <property type="match status" value="1"/>
</dbReference>
<dbReference type="Pfam" id="PF00498">
    <property type="entry name" value="FHA"/>
    <property type="match status" value="1"/>
</dbReference>
<proteinExistence type="predicted"/>
<keyword evidence="5" id="KW-1185">Reference proteome</keyword>